<feature type="transmembrane region" description="Helical" evidence="2">
    <location>
        <begin position="15"/>
        <end position="40"/>
    </location>
</feature>
<dbReference type="EMBL" id="GL377308">
    <property type="protein sequence ID" value="EFI95680.1"/>
    <property type="molecule type" value="Genomic_DNA"/>
</dbReference>
<dbReference type="HOGENOM" id="CLU_714013_0_0_1"/>
<dbReference type="Pfam" id="PF20152">
    <property type="entry name" value="DUF6534"/>
    <property type="match status" value="1"/>
</dbReference>
<evidence type="ECO:0000259" key="3">
    <source>
        <dbReference type="Pfam" id="PF20152"/>
    </source>
</evidence>
<protein>
    <recommendedName>
        <fullName evidence="3">DUF6534 domain-containing protein</fullName>
    </recommendedName>
</protein>
<evidence type="ECO:0000313" key="5">
    <source>
        <dbReference type="Proteomes" id="UP000007431"/>
    </source>
</evidence>
<sequence length="387" mass="42762">MNSTAVPHYSPGETVGALLVGGIVSTAFYGVLFMQTCIYFRRYPEDSTYLKGIVAAVGILQTVNVALISHALWHYLVVNYGNFPSMEKLECHVSNPYECYLRNAHTSVLHSPSIYIEREEVVSRVVHLPAFHYPMRYAFSSPHMRFISSHIPIKALGWALALLGLIPQIAQESSAVRAIVPSSFAITAGTDIIITASLVYYLQFRKTKNERTDSVVNKLIMMSVNNGLLSSTIAFGAFICVVVWDAGFVTIALCSLLGKAYGNSLLGSLNSRQARREELSEQLRGSGSRGSRRQASRKGGMSWMAQSRTNTQESDTLELTGMDPVHVQRPSSPGVFVTKEVVKSWEEQGMPYDGTTPVYGRIEPVRYQRPPVVSLQERMQPASGWAA</sequence>
<keyword evidence="2" id="KW-1133">Transmembrane helix</keyword>
<keyword evidence="5" id="KW-1185">Reference proteome</keyword>
<feature type="compositionally biased region" description="Polar residues" evidence="1">
    <location>
        <begin position="304"/>
        <end position="313"/>
    </location>
</feature>
<feature type="domain" description="DUF6534" evidence="3">
    <location>
        <begin position="188"/>
        <end position="273"/>
    </location>
</feature>
<dbReference type="STRING" id="578458.D8Q9K9"/>
<dbReference type="OMA" id="TYLICAY"/>
<feature type="transmembrane region" description="Helical" evidence="2">
    <location>
        <begin position="223"/>
        <end position="244"/>
    </location>
</feature>
<evidence type="ECO:0000256" key="2">
    <source>
        <dbReference type="SAM" id="Phobius"/>
    </source>
</evidence>
<dbReference type="InterPro" id="IPR045339">
    <property type="entry name" value="DUF6534"/>
</dbReference>
<dbReference type="VEuPathDB" id="FungiDB:SCHCODRAFT_02509217"/>
<name>D8Q9K9_SCHCM</name>
<accession>D8Q9K9</accession>
<feature type="region of interest" description="Disordered" evidence="1">
    <location>
        <begin position="277"/>
        <end position="313"/>
    </location>
</feature>
<dbReference type="InParanoid" id="D8Q9K9"/>
<feature type="transmembrane region" description="Helical" evidence="2">
    <location>
        <begin position="182"/>
        <end position="202"/>
    </location>
</feature>
<keyword evidence="2" id="KW-0472">Membrane</keyword>
<reference evidence="4 5" key="1">
    <citation type="journal article" date="2010" name="Nat. Biotechnol.">
        <title>Genome sequence of the model mushroom Schizophyllum commune.</title>
        <authorList>
            <person name="Ohm R.A."/>
            <person name="de Jong J.F."/>
            <person name="Lugones L.G."/>
            <person name="Aerts A."/>
            <person name="Kothe E."/>
            <person name="Stajich J.E."/>
            <person name="de Vries R.P."/>
            <person name="Record E."/>
            <person name="Levasseur A."/>
            <person name="Baker S.E."/>
            <person name="Bartholomew K.A."/>
            <person name="Coutinho P.M."/>
            <person name="Erdmann S."/>
            <person name="Fowler T.J."/>
            <person name="Gathman A.C."/>
            <person name="Lombard V."/>
            <person name="Henrissat B."/>
            <person name="Knabe N."/>
            <person name="Kuees U."/>
            <person name="Lilly W.W."/>
            <person name="Lindquist E."/>
            <person name="Lucas S."/>
            <person name="Magnuson J.K."/>
            <person name="Piumi F."/>
            <person name="Raudaskoski M."/>
            <person name="Salamov A."/>
            <person name="Schmutz J."/>
            <person name="Schwarze F.W.M.R."/>
            <person name="vanKuyk P.A."/>
            <person name="Horton J.S."/>
            <person name="Grigoriev I.V."/>
            <person name="Woesten H.A.B."/>
        </authorList>
    </citation>
    <scope>NUCLEOTIDE SEQUENCE [LARGE SCALE GENOMIC DNA]</scope>
    <source>
        <strain evidence="5">H4-8 / FGSC 9210</strain>
    </source>
</reference>
<dbReference type="PANTHER" id="PTHR40465:SF1">
    <property type="entry name" value="DUF6534 DOMAIN-CONTAINING PROTEIN"/>
    <property type="match status" value="1"/>
</dbReference>
<feature type="non-terminal residue" evidence="4">
    <location>
        <position position="387"/>
    </location>
</feature>
<gene>
    <name evidence="4" type="ORF">SCHCODRAFT_110621</name>
</gene>
<evidence type="ECO:0000256" key="1">
    <source>
        <dbReference type="SAM" id="MobiDB-lite"/>
    </source>
</evidence>
<dbReference type="AlphaFoldDB" id="D8Q9K9"/>
<evidence type="ECO:0000313" key="4">
    <source>
        <dbReference type="EMBL" id="EFI95680.1"/>
    </source>
</evidence>
<keyword evidence="2" id="KW-0812">Transmembrane</keyword>
<dbReference type="PANTHER" id="PTHR40465">
    <property type="entry name" value="CHROMOSOME 1, WHOLE GENOME SHOTGUN SEQUENCE"/>
    <property type="match status" value="1"/>
</dbReference>
<dbReference type="Proteomes" id="UP000007431">
    <property type="component" value="Unassembled WGS sequence"/>
</dbReference>
<dbReference type="eggNOG" id="ENOG502SHPB">
    <property type="taxonomic scope" value="Eukaryota"/>
</dbReference>
<feature type="transmembrane region" description="Helical" evidence="2">
    <location>
        <begin position="151"/>
        <end position="170"/>
    </location>
</feature>
<proteinExistence type="predicted"/>
<organism evidence="5">
    <name type="scientific">Schizophyllum commune (strain H4-8 / FGSC 9210)</name>
    <name type="common">Split gill fungus</name>
    <dbReference type="NCBI Taxonomy" id="578458"/>
    <lineage>
        <taxon>Eukaryota</taxon>
        <taxon>Fungi</taxon>
        <taxon>Dikarya</taxon>
        <taxon>Basidiomycota</taxon>
        <taxon>Agaricomycotina</taxon>
        <taxon>Agaricomycetes</taxon>
        <taxon>Agaricomycetidae</taxon>
        <taxon>Agaricales</taxon>
        <taxon>Schizophyllaceae</taxon>
        <taxon>Schizophyllum</taxon>
    </lineage>
</organism>